<feature type="region of interest" description="Disordered" evidence="1">
    <location>
        <begin position="32"/>
        <end position="65"/>
    </location>
</feature>
<evidence type="ECO:0000313" key="3">
    <source>
        <dbReference type="Proteomes" id="UP000291343"/>
    </source>
</evidence>
<dbReference type="InParanoid" id="A0A482XIH3"/>
<feature type="region of interest" description="Disordered" evidence="1">
    <location>
        <begin position="439"/>
        <end position="459"/>
    </location>
</feature>
<sequence>MSYSLPNSNLQVSEDHNKLRKRIDVMGRKHMLRKATDNKSSQNDYPQPEMQRSRKFTLSKQEDGCSNNNIKGKLLLKNKDKNSDNVDSAKSNEFPFKCQSQRLCLRRNELLGSILNPVCLSEELSHKKIWPDPHYERPTWESFKWKSPKLHSVDEVESLTQESSKCVMDYVRSSKELYDMIMNCECSKRPLPTVEKNRVRVDFPHQEDSNDVVWAQEQNDSRNSMMTEKIKFDDGVGFANRNDQTQGLLLNQQSSNGQERNSESGNESVMMIDLVSQSSKDSNSQTDIVPLEISDSLQNENRFLKSTESSFNFLSSQCDLGNSQSHLPLSTMAETLPGPLDQLAAVDNNGVSKYYANLFKVEKSSEWNEYCSSNLMLLKGDENMVANAKFSEGKVVLHSIKSDSVENQGSWDKDETITLYADNHAMIMVDEIGEETRQNLKQLSPKSSRSSSSSHSSYSCPRGCCSSSSDSSVQLLSSSSENDTRPCSMNASCSLHSITGADLDLHRALEETRKTSNELIVSTLVLHSMLSGRSQKDVVDELLKEC</sequence>
<keyword evidence="3" id="KW-1185">Reference proteome</keyword>
<evidence type="ECO:0000313" key="2">
    <source>
        <dbReference type="EMBL" id="RZF45623.1"/>
    </source>
</evidence>
<gene>
    <name evidence="2" type="ORF">LSTR_LSTR010574</name>
</gene>
<proteinExistence type="predicted"/>
<comment type="caution">
    <text evidence="2">The sequence shown here is derived from an EMBL/GenBank/DDBJ whole genome shotgun (WGS) entry which is preliminary data.</text>
</comment>
<protein>
    <submittedName>
        <fullName evidence="2">Uncharacterized protein</fullName>
    </submittedName>
</protein>
<accession>A0A482XIH3</accession>
<dbReference type="Proteomes" id="UP000291343">
    <property type="component" value="Unassembled WGS sequence"/>
</dbReference>
<organism evidence="2 3">
    <name type="scientific">Laodelphax striatellus</name>
    <name type="common">Small brown planthopper</name>
    <name type="synonym">Delphax striatella</name>
    <dbReference type="NCBI Taxonomy" id="195883"/>
    <lineage>
        <taxon>Eukaryota</taxon>
        <taxon>Metazoa</taxon>
        <taxon>Ecdysozoa</taxon>
        <taxon>Arthropoda</taxon>
        <taxon>Hexapoda</taxon>
        <taxon>Insecta</taxon>
        <taxon>Pterygota</taxon>
        <taxon>Neoptera</taxon>
        <taxon>Paraneoptera</taxon>
        <taxon>Hemiptera</taxon>
        <taxon>Auchenorrhyncha</taxon>
        <taxon>Fulgoroidea</taxon>
        <taxon>Delphacidae</taxon>
        <taxon>Criomorphinae</taxon>
        <taxon>Laodelphax</taxon>
    </lineage>
</organism>
<dbReference type="OrthoDB" id="10485429at2759"/>
<evidence type="ECO:0000256" key="1">
    <source>
        <dbReference type="SAM" id="MobiDB-lite"/>
    </source>
</evidence>
<feature type="compositionally biased region" description="Low complexity" evidence="1">
    <location>
        <begin position="444"/>
        <end position="459"/>
    </location>
</feature>
<dbReference type="AlphaFoldDB" id="A0A482XIH3"/>
<dbReference type="EMBL" id="QKKF02008541">
    <property type="protein sequence ID" value="RZF45623.1"/>
    <property type="molecule type" value="Genomic_DNA"/>
</dbReference>
<name>A0A482XIH3_LAOST</name>
<reference evidence="2 3" key="1">
    <citation type="journal article" date="2017" name="Gigascience">
        <title>Genome sequence of the small brown planthopper, Laodelphax striatellus.</title>
        <authorList>
            <person name="Zhu J."/>
            <person name="Jiang F."/>
            <person name="Wang X."/>
            <person name="Yang P."/>
            <person name="Bao Y."/>
            <person name="Zhao W."/>
            <person name="Wang W."/>
            <person name="Lu H."/>
            <person name="Wang Q."/>
            <person name="Cui N."/>
            <person name="Li J."/>
            <person name="Chen X."/>
            <person name="Luo L."/>
            <person name="Yu J."/>
            <person name="Kang L."/>
            <person name="Cui F."/>
        </authorList>
    </citation>
    <scope>NUCLEOTIDE SEQUENCE [LARGE SCALE GENOMIC DNA]</scope>
    <source>
        <strain evidence="2">Lst14</strain>
    </source>
</reference>